<dbReference type="InterPro" id="IPR047135">
    <property type="entry name" value="YsiQ"/>
</dbReference>
<dbReference type="RefSeq" id="WP_083163650.1">
    <property type="nucleotide sequence ID" value="NZ_CP016415.1"/>
</dbReference>
<feature type="transmembrane region" description="Helical" evidence="9">
    <location>
        <begin position="258"/>
        <end position="285"/>
    </location>
</feature>
<evidence type="ECO:0000256" key="3">
    <source>
        <dbReference type="ARBA" id="ARBA00022448"/>
    </source>
</evidence>
<name>A0A1C7FFY1_9VIBR</name>
<evidence type="ECO:0000256" key="8">
    <source>
        <dbReference type="ARBA" id="ARBA00030855"/>
    </source>
</evidence>
<dbReference type="PATRIC" id="fig|45658.7.peg.3274"/>
<feature type="transmembrane region" description="Helical" evidence="9">
    <location>
        <begin position="214"/>
        <end position="237"/>
    </location>
</feature>
<keyword evidence="4" id="KW-1003">Cell membrane</keyword>
<keyword evidence="7 9" id="KW-0472">Membrane</keyword>
<dbReference type="CDD" id="cd13134">
    <property type="entry name" value="MATE_like_8"/>
    <property type="match status" value="1"/>
</dbReference>
<feature type="transmembrane region" description="Helical" evidence="9">
    <location>
        <begin position="113"/>
        <end position="133"/>
    </location>
</feature>
<keyword evidence="6 9" id="KW-1133">Transmembrane helix</keyword>
<evidence type="ECO:0000256" key="4">
    <source>
        <dbReference type="ARBA" id="ARBA00022475"/>
    </source>
</evidence>
<gene>
    <name evidence="10" type="ORF">VSVS05_03315</name>
</gene>
<dbReference type="GO" id="GO:0005886">
    <property type="term" value="C:plasma membrane"/>
    <property type="evidence" value="ECO:0007669"/>
    <property type="project" value="UniProtKB-SubCell"/>
</dbReference>
<feature type="transmembrane region" description="Helical" evidence="9">
    <location>
        <begin position="68"/>
        <end position="92"/>
    </location>
</feature>
<feature type="transmembrane region" description="Helical" evidence="9">
    <location>
        <begin position="30"/>
        <end position="48"/>
    </location>
</feature>
<keyword evidence="5 9" id="KW-0812">Transmembrane</keyword>
<dbReference type="Pfam" id="PF01554">
    <property type="entry name" value="MatE"/>
    <property type="match status" value="2"/>
</dbReference>
<dbReference type="GeneID" id="96874742"/>
<dbReference type="PANTHER" id="PTHR42925:SF2">
    <property type="entry name" value="NA+ DRIVEN MULTIDRUG EFFLUX PUMP"/>
    <property type="match status" value="1"/>
</dbReference>
<dbReference type="PANTHER" id="PTHR42925">
    <property type="entry name" value="MULTIDRUG AND TOXIN EFFLUX PROTEIN MATE FAMILY"/>
    <property type="match status" value="1"/>
</dbReference>
<feature type="transmembrane region" description="Helical" evidence="9">
    <location>
        <begin position="186"/>
        <end position="208"/>
    </location>
</feature>
<evidence type="ECO:0000256" key="6">
    <source>
        <dbReference type="ARBA" id="ARBA00022989"/>
    </source>
</evidence>
<feature type="transmembrane region" description="Helical" evidence="9">
    <location>
        <begin position="338"/>
        <end position="360"/>
    </location>
</feature>
<evidence type="ECO:0000256" key="1">
    <source>
        <dbReference type="ARBA" id="ARBA00004429"/>
    </source>
</evidence>
<accession>A0A1C7FFY1</accession>
<dbReference type="EMBL" id="CP016415">
    <property type="protein sequence ID" value="ANU38353.1"/>
    <property type="molecule type" value="Genomic_DNA"/>
</dbReference>
<comment type="subcellular location">
    <subcellularLocation>
        <location evidence="1">Cell inner membrane</location>
        <topology evidence="1">Multi-pass membrane protein</topology>
    </subcellularLocation>
</comment>
<evidence type="ECO:0000256" key="5">
    <source>
        <dbReference type="ARBA" id="ARBA00022692"/>
    </source>
</evidence>
<organism evidence="10 11">
    <name type="scientific">Vibrio scophthalmi</name>
    <dbReference type="NCBI Taxonomy" id="45658"/>
    <lineage>
        <taxon>Bacteria</taxon>
        <taxon>Pseudomonadati</taxon>
        <taxon>Pseudomonadota</taxon>
        <taxon>Gammaproteobacteria</taxon>
        <taxon>Vibrionales</taxon>
        <taxon>Vibrionaceae</taxon>
        <taxon>Vibrio</taxon>
    </lineage>
</organism>
<feature type="transmembrane region" description="Helical" evidence="9">
    <location>
        <begin position="153"/>
        <end position="174"/>
    </location>
</feature>
<evidence type="ECO:0000313" key="10">
    <source>
        <dbReference type="EMBL" id="ANU38353.1"/>
    </source>
</evidence>
<evidence type="ECO:0000256" key="2">
    <source>
        <dbReference type="ARBA" id="ARBA00013489"/>
    </source>
</evidence>
<dbReference type="NCBIfam" id="TIGR00797">
    <property type="entry name" value="matE"/>
    <property type="match status" value="1"/>
</dbReference>
<evidence type="ECO:0000256" key="9">
    <source>
        <dbReference type="SAM" id="Phobius"/>
    </source>
</evidence>
<feature type="transmembrane region" description="Helical" evidence="9">
    <location>
        <begin position="417"/>
        <end position="435"/>
    </location>
</feature>
<dbReference type="GO" id="GO:0042910">
    <property type="term" value="F:xenobiotic transmembrane transporter activity"/>
    <property type="evidence" value="ECO:0007669"/>
    <property type="project" value="InterPro"/>
</dbReference>
<feature type="transmembrane region" description="Helical" evidence="9">
    <location>
        <begin position="305"/>
        <end position="326"/>
    </location>
</feature>
<dbReference type="InterPro" id="IPR048279">
    <property type="entry name" value="MdtK-like"/>
</dbReference>
<feature type="transmembrane region" description="Helical" evidence="9">
    <location>
        <begin position="380"/>
        <end position="405"/>
    </location>
</feature>
<keyword evidence="3" id="KW-0813">Transport</keyword>
<keyword evidence="11" id="KW-1185">Reference proteome</keyword>
<evidence type="ECO:0000256" key="7">
    <source>
        <dbReference type="ARBA" id="ARBA00023136"/>
    </source>
</evidence>
<dbReference type="AlphaFoldDB" id="A0A1C7FFY1"/>
<dbReference type="Proteomes" id="UP000092528">
    <property type="component" value="Chromosome 2"/>
</dbReference>
<proteinExistence type="predicted"/>
<dbReference type="PIRSF" id="PIRSF006603">
    <property type="entry name" value="DinF"/>
    <property type="match status" value="1"/>
</dbReference>
<dbReference type="InterPro" id="IPR002528">
    <property type="entry name" value="MATE_fam"/>
</dbReference>
<protein>
    <recommendedName>
        <fullName evidence="2">Multidrug resistance protein NorM</fullName>
    </recommendedName>
    <alternativeName>
        <fullName evidence="8">Na(+)/drug antiporter</fullName>
    </alternativeName>
</protein>
<reference evidence="10 11" key="1">
    <citation type="submission" date="2016-07" db="EMBL/GenBank/DDBJ databases">
        <title>Genome sequencing of Vibrio scophthalmi strain VS-05, an isolated from Paralichthys olivaceus.</title>
        <authorList>
            <person name="Han H.-J."/>
        </authorList>
    </citation>
    <scope>NUCLEOTIDE SEQUENCE [LARGE SCALE GENOMIC DNA]</scope>
    <source>
        <strain evidence="10 11">VS-05</strain>
    </source>
</reference>
<sequence length="472" mass="51513">MHNLIKSNLATRVFSRLRQHPAWCYLDRQLFNVLLTVALPITLQTIMLTSKGVIDVLMLGQLSEYDVAGAGIATRILFVFTILLSGVAIGGATLAAQHFGAKHQQGIKQSIQLSWVITTLVALCSIVFVSVLGHHVIHLTTRESDVFNVSHNYLLYAAPSLLFIAYQVSVAAGLRSMHQASTITLFSGIGIVLNISFNWVLIFGLFGLPALGATGAAIGTTLATLLESILLALYLGHKKHLLSCLYQSARQTLNWQQYRHFLSIALPTTINFLLWALGVFAYTAIMAQTGTSALAVLSIISPIEAFSLSLLVGIANASAVVVGNNLGAQDPQRAYYQAMYFALFAVVATLLVSLLLYFNLDTILNLFGGLSPDTIELARAFFVILCIGILVRSIPTVMVVGVLRAGGDVKFCLYQDLISQWVLGIPVAAICALWLKLPAEYVFASFFLEAIVKWAACLYRFKSRKWMNNLAH</sequence>
<dbReference type="GO" id="GO:0015297">
    <property type="term" value="F:antiporter activity"/>
    <property type="evidence" value="ECO:0007669"/>
    <property type="project" value="InterPro"/>
</dbReference>
<evidence type="ECO:0000313" key="11">
    <source>
        <dbReference type="Proteomes" id="UP000092528"/>
    </source>
</evidence>